<evidence type="ECO:0000256" key="3">
    <source>
        <dbReference type="ARBA" id="ARBA00022617"/>
    </source>
</evidence>
<comment type="cofactor">
    <cofactor evidence="1">
        <name>heme</name>
        <dbReference type="ChEBI" id="CHEBI:30413"/>
    </cofactor>
</comment>
<protein>
    <recommendedName>
        <fullName evidence="10">Monooxygenase</fullName>
    </recommendedName>
</protein>
<dbReference type="OrthoDB" id="5168853at2"/>
<keyword evidence="4" id="KW-0479">Metal-binding</keyword>
<dbReference type="PRINTS" id="PR00359">
    <property type="entry name" value="BP450"/>
</dbReference>
<dbReference type="FunFam" id="1.10.630.10:FF:000018">
    <property type="entry name" value="Cytochrome P450 monooxygenase"/>
    <property type="match status" value="1"/>
</dbReference>
<dbReference type="InterPro" id="IPR017972">
    <property type="entry name" value="Cyt_P450_CS"/>
</dbReference>
<evidence type="ECO:0000313" key="9">
    <source>
        <dbReference type="Proteomes" id="UP000230971"/>
    </source>
</evidence>
<dbReference type="PRINTS" id="PR00385">
    <property type="entry name" value="P450"/>
</dbReference>
<dbReference type="RefSeq" id="WP_084707018.1">
    <property type="nucleotide sequence ID" value="NZ_BBUN01000096.1"/>
</dbReference>
<dbReference type="PANTHER" id="PTHR42877:SF4">
    <property type="entry name" value="FAD_NAD(P)-BINDING DOMAIN-CONTAINING PROTEIN-RELATED"/>
    <property type="match status" value="1"/>
</dbReference>
<evidence type="ECO:0000256" key="5">
    <source>
        <dbReference type="ARBA" id="ARBA00023002"/>
    </source>
</evidence>
<evidence type="ECO:0000313" key="8">
    <source>
        <dbReference type="EMBL" id="PIB78813.1"/>
    </source>
</evidence>
<keyword evidence="7" id="KW-0503">Monooxygenase</keyword>
<dbReference type="EMBL" id="PDKV01000012">
    <property type="protein sequence ID" value="PIB78813.1"/>
    <property type="molecule type" value="Genomic_DNA"/>
</dbReference>
<evidence type="ECO:0008006" key="10">
    <source>
        <dbReference type="Google" id="ProtNLM"/>
    </source>
</evidence>
<name>A0A2G5PL97_MYCCE</name>
<evidence type="ECO:0000256" key="4">
    <source>
        <dbReference type="ARBA" id="ARBA00022723"/>
    </source>
</evidence>
<dbReference type="AlphaFoldDB" id="A0A2G5PL97"/>
<comment type="similarity">
    <text evidence="2">Belongs to the cytochrome P450 family.</text>
</comment>
<sequence length="890" mass="98556">MTHSVFDLNDPAVIADPYPHYARLRDTAPVYHSNDPDLWILSRHDDVAVAVRDAQRFSSDLGTASRFDDNPFNPTMKIPHRLAGALGRVVPLRTLLTSDPPEHTVLRRKVSRAFTPRRIAAWEPRIRQIAEHLVDDIAAKAGPGDLVTDLASPLPTIVIAEMMGIPADRHDDFKRWSDNLVNGLLTGGSLTKMLASAAEISLFFARTVRKRRRNPGDDLVSLLITGDNDALSLAELINFCVLLLVAGNETTTNLISNAMLALFERPDLWRQITADPALAAAAVEETLRFDGPGQGLLRITTTDVTVGGTTIPAGARVLPLIGSANRDLRHWEDPDEFRLDRESNEHLAFGSGIHFCIGNALARMESRAAIEMLARRLPHLAPGGTPTRIAGPVLRGLRPLPVVVEPSASRRDPRIVIVGAGMAGIAAAHTFRQAGFTNFTILEKASDVGGVWHWNRYPGLRCDVPSHTYQFAFAPKPDWKHVWATGEEIRQYHRDLVGRLHLGPHLRLDCEVTSAAWTENRWQVCTADGDTIDADFLVAATGVLHHPSIPDIPGLDSFAGPVVHTARWTEVGTAGRRVAVIGSGSTGVQVFSALQPDAAHITHFVRTPQWVMWMPMGLRQPRVVGRLLQALPGLAWTVDRAQRVGSDLVVDLVTRPTWRRRLAQRYARMCLRVQVRDKDLRARLTPGYQPFCKRQVVSASYYRRIGKPNASFVTEAIAAVTPTGIRTADGVHHDVDIIVLATGFQAHNYMRPMNLRGRDGLSIDDAWSKGPRAWAMTAIPGFPNLFTILGPNSPSGSMSLQHVAELTAHYVTGWLRRFRDGEITAVEITEEATNRFADDIAEAMRPTVWNTGCNSWYFADDNHIDLWPFDRKRLTTMLTETCDHDYNLTS</sequence>
<gene>
    <name evidence="8" type="ORF">CQY23_11680</name>
</gene>
<evidence type="ECO:0000256" key="1">
    <source>
        <dbReference type="ARBA" id="ARBA00001971"/>
    </source>
</evidence>
<dbReference type="Pfam" id="PF00067">
    <property type="entry name" value="p450"/>
    <property type="match status" value="1"/>
</dbReference>
<dbReference type="PANTHER" id="PTHR42877">
    <property type="entry name" value="L-ORNITHINE N(5)-MONOOXYGENASE-RELATED"/>
    <property type="match status" value="1"/>
</dbReference>
<keyword evidence="5" id="KW-0560">Oxidoreductase</keyword>
<dbReference type="Proteomes" id="UP000230971">
    <property type="component" value="Unassembled WGS sequence"/>
</dbReference>
<accession>A0A2G5PL97</accession>
<comment type="caution">
    <text evidence="8">The sequence shown here is derived from an EMBL/GenBank/DDBJ whole genome shotgun (WGS) entry which is preliminary data.</text>
</comment>
<dbReference type="GO" id="GO:0004497">
    <property type="term" value="F:monooxygenase activity"/>
    <property type="evidence" value="ECO:0007669"/>
    <property type="project" value="UniProtKB-KW"/>
</dbReference>
<dbReference type="GO" id="GO:0020037">
    <property type="term" value="F:heme binding"/>
    <property type="evidence" value="ECO:0007669"/>
    <property type="project" value="InterPro"/>
</dbReference>
<dbReference type="InterPro" id="IPR001128">
    <property type="entry name" value="Cyt_P450"/>
</dbReference>
<dbReference type="SUPFAM" id="SSF51905">
    <property type="entry name" value="FAD/NAD(P)-binding domain"/>
    <property type="match status" value="2"/>
</dbReference>
<dbReference type="PROSITE" id="PS00086">
    <property type="entry name" value="CYTOCHROME_P450"/>
    <property type="match status" value="1"/>
</dbReference>
<dbReference type="Pfam" id="PF13738">
    <property type="entry name" value="Pyr_redox_3"/>
    <property type="match status" value="1"/>
</dbReference>
<keyword evidence="3" id="KW-0349">Heme</keyword>
<dbReference type="GO" id="GO:0016705">
    <property type="term" value="F:oxidoreductase activity, acting on paired donors, with incorporation or reduction of molecular oxygen"/>
    <property type="evidence" value="ECO:0007669"/>
    <property type="project" value="InterPro"/>
</dbReference>
<evidence type="ECO:0000256" key="2">
    <source>
        <dbReference type="ARBA" id="ARBA00010617"/>
    </source>
</evidence>
<dbReference type="GO" id="GO:0005506">
    <property type="term" value="F:iron ion binding"/>
    <property type="evidence" value="ECO:0007669"/>
    <property type="project" value="InterPro"/>
</dbReference>
<reference evidence="8 9" key="1">
    <citation type="journal article" date="2017" name="Infect. Genet. Evol.">
        <title>The new phylogeny of the genus Mycobacterium: The old and the news.</title>
        <authorList>
            <person name="Tortoli E."/>
            <person name="Fedrizzi T."/>
            <person name="Meehan C.J."/>
            <person name="Trovato A."/>
            <person name="Grottola A."/>
            <person name="Giacobazzi E."/>
            <person name="Serpini G.F."/>
            <person name="Tagliazucchi S."/>
            <person name="Fabio A."/>
            <person name="Bettua C."/>
            <person name="Bertorelli R."/>
            <person name="Frascaro F."/>
            <person name="De Sanctis V."/>
            <person name="Pecorari M."/>
            <person name="Jousson O."/>
            <person name="Segata N."/>
            <person name="Cirillo D.M."/>
        </authorList>
    </citation>
    <scope>NUCLEOTIDE SEQUENCE [LARGE SCALE GENOMIC DNA]</scope>
    <source>
        <strain evidence="8 9">NCTC 12882</strain>
    </source>
</reference>
<dbReference type="InterPro" id="IPR051209">
    <property type="entry name" value="FAD-bind_Monooxygenase_sf"/>
</dbReference>
<proteinExistence type="inferred from homology"/>
<keyword evidence="6" id="KW-0408">Iron</keyword>
<dbReference type="InterPro" id="IPR002397">
    <property type="entry name" value="Cyt_P450_B"/>
</dbReference>
<evidence type="ECO:0000256" key="6">
    <source>
        <dbReference type="ARBA" id="ARBA00023004"/>
    </source>
</evidence>
<evidence type="ECO:0000256" key="7">
    <source>
        <dbReference type="ARBA" id="ARBA00023033"/>
    </source>
</evidence>
<organism evidence="8 9">
    <name type="scientific">Mycobacterium celatum</name>
    <dbReference type="NCBI Taxonomy" id="28045"/>
    <lineage>
        <taxon>Bacteria</taxon>
        <taxon>Bacillati</taxon>
        <taxon>Actinomycetota</taxon>
        <taxon>Actinomycetes</taxon>
        <taxon>Mycobacteriales</taxon>
        <taxon>Mycobacteriaceae</taxon>
        <taxon>Mycobacterium</taxon>
    </lineage>
</organism>
<dbReference type="Gene3D" id="3.50.50.60">
    <property type="entry name" value="FAD/NAD(P)-binding domain"/>
    <property type="match status" value="2"/>
</dbReference>
<dbReference type="Gene3D" id="1.10.630.10">
    <property type="entry name" value="Cytochrome P450"/>
    <property type="match status" value="1"/>
</dbReference>
<dbReference type="InterPro" id="IPR036396">
    <property type="entry name" value="Cyt_P450_sf"/>
</dbReference>
<dbReference type="InterPro" id="IPR036188">
    <property type="entry name" value="FAD/NAD-bd_sf"/>
</dbReference>
<dbReference type="SUPFAM" id="SSF48264">
    <property type="entry name" value="Cytochrome P450"/>
    <property type="match status" value="1"/>
</dbReference>